<dbReference type="AlphaFoldDB" id="A0AAN8ERU9"/>
<keyword evidence="4" id="KW-1185">Reference proteome</keyword>
<evidence type="ECO:0000256" key="1">
    <source>
        <dbReference type="SAM" id="MobiDB-lite"/>
    </source>
</evidence>
<dbReference type="Pfam" id="PF04457">
    <property type="entry name" value="MJ1316"/>
    <property type="match status" value="1"/>
</dbReference>
<comment type="caution">
    <text evidence="3">The sequence shown here is derived from an EMBL/GenBank/DDBJ whole genome shotgun (WGS) entry which is preliminary data.</text>
</comment>
<evidence type="ECO:0000313" key="3">
    <source>
        <dbReference type="EMBL" id="KAK5952381.1"/>
    </source>
</evidence>
<dbReference type="Proteomes" id="UP001316803">
    <property type="component" value="Unassembled WGS sequence"/>
</dbReference>
<reference evidence="3 4" key="1">
    <citation type="submission" date="2022-12" db="EMBL/GenBank/DDBJ databases">
        <title>Genomic features and morphological characterization of a novel Knufia sp. strain isolated from spacecraft assembly facility.</title>
        <authorList>
            <person name="Teixeira M."/>
            <person name="Chander A.M."/>
            <person name="Stajich J.E."/>
            <person name="Venkateswaran K."/>
        </authorList>
    </citation>
    <scope>NUCLEOTIDE SEQUENCE [LARGE SCALE GENOMIC DNA]</scope>
    <source>
        <strain evidence="3 4">FJI-L2-BK-P2</strain>
    </source>
</reference>
<evidence type="ECO:0000313" key="4">
    <source>
        <dbReference type="Proteomes" id="UP001316803"/>
    </source>
</evidence>
<sequence length="213" mass="24425">MENQPQSDRLSQLRALAQQHLTEIEVDKAQEAAQLTQAEAEIQRYSKLPSIDHRRKHVSNTSSKPLSQSQPQPQADEQGPQPATDSPVELNKPRLRPFQEILHRLRWDSKFNIDEYVVGYLERFEGIKEMPASNWIRDFSDEDWIPMHRVRYVKRIKVSGDDQKEGPELGLVWDRDGRIDKISTANNDESEEVDNRTDVLSIDGTSVTGGVPL</sequence>
<evidence type="ECO:0000259" key="2">
    <source>
        <dbReference type="Pfam" id="PF04457"/>
    </source>
</evidence>
<feature type="region of interest" description="Disordered" evidence="1">
    <location>
        <begin position="44"/>
        <end position="92"/>
    </location>
</feature>
<feature type="compositionally biased region" description="Low complexity" evidence="1">
    <location>
        <begin position="62"/>
        <end position="74"/>
    </location>
</feature>
<name>A0AAN8ERU9_9EURO</name>
<dbReference type="InterPro" id="IPR040459">
    <property type="entry name" value="MJ1316"/>
</dbReference>
<feature type="domain" description="MJ1316 RNA cyclic group end recognition" evidence="2">
    <location>
        <begin position="95"/>
        <end position="157"/>
    </location>
</feature>
<dbReference type="EMBL" id="JAKLMC020000015">
    <property type="protein sequence ID" value="KAK5952381.1"/>
    <property type="molecule type" value="Genomic_DNA"/>
</dbReference>
<accession>A0AAN8ERU9</accession>
<protein>
    <recommendedName>
        <fullName evidence="2">MJ1316 RNA cyclic group end recognition domain-containing protein</fullName>
    </recommendedName>
</protein>
<proteinExistence type="predicted"/>
<organism evidence="3 4">
    <name type="scientific">Knufia fluminis</name>
    <dbReference type="NCBI Taxonomy" id="191047"/>
    <lineage>
        <taxon>Eukaryota</taxon>
        <taxon>Fungi</taxon>
        <taxon>Dikarya</taxon>
        <taxon>Ascomycota</taxon>
        <taxon>Pezizomycotina</taxon>
        <taxon>Eurotiomycetes</taxon>
        <taxon>Chaetothyriomycetidae</taxon>
        <taxon>Chaetothyriales</taxon>
        <taxon>Trichomeriaceae</taxon>
        <taxon>Knufia</taxon>
    </lineage>
</organism>
<gene>
    <name evidence="3" type="ORF">OHC33_006424</name>
</gene>